<dbReference type="NCBIfam" id="TIGR03085">
    <property type="entry name" value="TIGR03085 family metal-binding protein"/>
    <property type="match status" value="1"/>
</dbReference>
<gene>
    <name evidence="2" type="ORF">GCM10007359_01570</name>
</gene>
<evidence type="ECO:0000313" key="2">
    <source>
        <dbReference type="EMBL" id="GGH56942.1"/>
    </source>
</evidence>
<dbReference type="InterPro" id="IPR024344">
    <property type="entry name" value="MDMPI_metal-binding"/>
</dbReference>
<dbReference type="Proteomes" id="UP000600171">
    <property type="component" value="Unassembled WGS sequence"/>
</dbReference>
<dbReference type="EMBL" id="BMDC01000001">
    <property type="protein sequence ID" value="GGH56942.1"/>
    <property type="molecule type" value="Genomic_DNA"/>
</dbReference>
<keyword evidence="3" id="KW-1185">Reference proteome</keyword>
<feature type="domain" description="Mycothiol-dependent maleylpyruvate isomerase metal-binding" evidence="1">
    <location>
        <begin position="14"/>
        <end position="112"/>
    </location>
</feature>
<sequence>MSLTSAELIAYERAEMVRVLRESDPSAPTLCEGWEARHMLAHLLLRESSVSYAAGVVGGPLGARTDRLTDELAEKLANRSEYDAALAQFASLPGHLKMRSRKPAADAAMNTIEYFVHCEDVVRADSARKPRVERREVQEKIWADLIKRARIMFGRSFKNGLILEAPGYSPVAVTVVAPPAGHVATVLSGEPGELLLYLFGREEAAQMKVS</sequence>
<dbReference type="SUPFAM" id="SSF109854">
    <property type="entry name" value="DinB/YfiT-like putative metalloenzymes"/>
    <property type="match status" value="1"/>
</dbReference>
<dbReference type="Pfam" id="PF11716">
    <property type="entry name" value="MDMPI_N"/>
    <property type="match status" value="1"/>
</dbReference>
<evidence type="ECO:0000259" key="1">
    <source>
        <dbReference type="Pfam" id="PF11716"/>
    </source>
</evidence>
<dbReference type="InterPro" id="IPR017517">
    <property type="entry name" value="Maleyloyr_isom"/>
</dbReference>
<dbReference type="InterPro" id="IPR017519">
    <property type="entry name" value="CHP03085"/>
</dbReference>
<proteinExistence type="predicted"/>
<dbReference type="InterPro" id="IPR034660">
    <property type="entry name" value="DinB/YfiT-like"/>
</dbReference>
<comment type="caution">
    <text evidence="2">The sequence shown here is derived from an EMBL/GenBank/DDBJ whole genome shotgun (WGS) entry which is preliminary data.</text>
</comment>
<organism evidence="2 3">
    <name type="scientific">Rothia aerolata</name>
    <dbReference type="NCBI Taxonomy" id="1812262"/>
    <lineage>
        <taxon>Bacteria</taxon>
        <taxon>Bacillati</taxon>
        <taxon>Actinomycetota</taxon>
        <taxon>Actinomycetes</taxon>
        <taxon>Micrococcales</taxon>
        <taxon>Micrococcaceae</taxon>
        <taxon>Rothia</taxon>
    </lineage>
</organism>
<dbReference type="GO" id="GO:0046872">
    <property type="term" value="F:metal ion binding"/>
    <property type="evidence" value="ECO:0007669"/>
    <property type="project" value="InterPro"/>
</dbReference>
<protein>
    <submittedName>
        <fullName evidence="2">TIGR03085 family protein</fullName>
    </submittedName>
</protein>
<dbReference type="RefSeq" id="WP_188358446.1">
    <property type="nucleotide sequence ID" value="NZ_BMDC01000001.1"/>
</dbReference>
<reference evidence="2 3" key="1">
    <citation type="journal article" date="2014" name="Int. J. Syst. Evol. Microbiol.">
        <title>Complete genome sequence of Corynebacterium casei LMG S-19264T (=DSM 44701T), isolated from a smear-ripened cheese.</title>
        <authorList>
            <consortium name="US DOE Joint Genome Institute (JGI-PGF)"/>
            <person name="Walter F."/>
            <person name="Albersmeier A."/>
            <person name="Kalinowski J."/>
            <person name="Ruckert C."/>
        </authorList>
    </citation>
    <scope>NUCLEOTIDE SEQUENCE [LARGE SCALE GENOMIC DNA]</scope>
    <source>
        <strain evidence="2 3">CCM 8669</strain>
    </source>
</reference>
<accession>A0A917MPQ2</accession>
<name>A0A917MPQ2_9MICC</name>
<dbReference type="NCBIfam" id="TIGR03083">
    <property type="entry name" value="maleylpyruvate isomerase family mycothiol-dependent enzyme"/>
    <property type="match status" value="1"/>
</dbReference>
<dbReference type="AlphaFoldDB" id="A0A917MPQ2"/>
<dbReference type="Gene3D" id="1.20.120.450">
    <property type="entry name" value="dinb family like domain"/>
    <property type="match status" value="1"/>
</dbReference>
<evidence type="ECO:0000313" key="3">
    <source>
        <dbReference type="Proteomes" id="UP000600171"/>
    </source>
</evidence>